<reference evidence="1" key="1">
    <citation type="journal article" date="2014" name="Front. Microbiol.">
        <title>High frequency of phylogenetically diverse reductive dehalogenase-homologous genes in deep subseafloor sedimentary metagenomes.</title>
        <authorList>
            <person name="Kawai M."/>
            <person name="Futagami T."/>
            <person name="Toyoda A."/>
            <person name="Takaki Y."/>
            <person name="Nishi S."/>
            <person name="Hori S."/>
            <person name="Arai W."/>
            <person name="Tsubouchi T."/>
            <person name="Morono Y."/>
            <person name="Uchiyama I."/>
            <person name="Ito T."/>
            <person name="Fujiyama A."/>
            <person name="Inagaki F."/>
            <person name="Takami H."/>
        </authorList>
    </citation>
    <scope>NUCLEOTIDE SEQUENCE</scope>
    <source>
        <strain evidence="1">Expedition CK06-06</strain>
    </source>
</reference>
<feature type="non-terminal residue" evidence="1">
    <location>
        <position position="1"/>
    </location>
</feature>
<protein>
    <submittedName>
        <fullName evidence="1">Uncharacterized protein</fullName>
    </submittedName>
</protein>
<dbReference type="AlphaFoldDB" id="X1P861"/>
<comment type="caution">
    <text evidence="1">The sequence shown here is derived from an EMBL/GenBank/DDBJ whole genome shotgun (WGS) entry which is preliminary data.</text>
</comment>
<sequence length="68" mass="7826">RRAWGDVGVTFETAEPPNEIQRYSSTYGIFFDPGVSRRVPDYFSFFNDMTADVLLENCRWVKELTGGL</sequence>
<evidence type="ECO:0000313" key="1">
    <source>
        <dbReference type="EMBL" id="GAI27114.1"/>
    </source>
</evidence>
<accession>X1P861</accession>
<name>X1P861_9ZZZZ</name>
<organism evidence="1">
    <name type="scientific">marine sediment metagenome</name>
    <dbReference type="NCBI Taxonomy" id="412755"/>
    <lineage>
        <taxon>unclassified sequences</taxon>
        <taxon>metagenomes</taxon>
        <taxon>ecological metagenomes</taxon>
    </lineage>
</organism>
<dbReference type="EMBL" id="BARV01017769">
    <property type="protein sequence ID" value="GAI27114.1"/>
    <property type="molecule type" value="Genomic_DNA"/>
</dbReference>
<proteinExistence type="predicted"/>
<gene>
    <name evidence="1" type="ORF">S06H3_30204</name>
</gene>